<dbReference type="Proteomes" id="UP000532440">
    <property type="component" value="Unassembled WGS sequence"/>
</dbReference>
<name>A0A7W8HK12_9BURK</name>
<dbReference type="Gene3D" id="3.40.50.1820">
    <property type="entry name" value="alpha/beta hydrolase"/>
    <property type="match status" value="1"/>
</dbReference>
<organism evidence="2 3">
    <name type="scientific">Quisquiliibacterium transsilvanicum</name>
    <dbReference type="NCBI Taxonomy" id="1549638"/>
    <lineage>
        <taxon>Bacteria</taxon>
        <taxon>Pseudomonadati</taxon>
        <taxon>Pseudomonadota</taxon>
        <taxon>Betaproteobacteria</taxon>
        <taxon>Burkholderiales</taxon>
        <taxon>Burkholderiaceae</taxon>
        <taxon>Quisquiliibacterium</taxon>
    </lineage>
</organism>
<evidence type="ECO:0000313" key="3">
    <source>
        <dbReference type="Proteomes" id="UP000532440"/>
    </source>
</evidence>
<dbReference type="SUPFAM" id="SSF53474">
    <property type="entry name" value="alpha/beta-Hydrolases"/>
    <property type="match status" value="1"/>
</dbReference>
<dbReference type="PANTHER" id="PTHR43194">
    <property type="entry name" value="HYDROLASE ALPHA/BETA FOLD FAMILY"/>
    <property type="match status" value="1"/>
</dbReference>
<dbReference type="AlphaFoldDB" id="A0A7W8HK12"/>
<sequence length="314" mass="34507">MSQTHGGGLLAALNGAAPPAPRWFAEALGAPHETNLHTVAGARIESLAWGERGRPGLLLMHGNGAHARWWSFIAPFFASTHRVVAFSWSGMGGSDWRPSYSLDLYVEEAFAVAQAEGLFDAPTPPVFLGHSFGGFPTMACAARGGERLRAAVILDSPLRTPEQRKVREAARQRAEPKPPRPYATLEDALMRFRFMPVQPCEHLYIADHIARTSIKRVEATPERDEHWTWRFDPHLWRDYRMGNPSADLAGAKCPVAIVWGDRSSLVTPAVREYMASLAPAGAPLVEIPYADHHVMIDQPLAFVAALRGLLAGWP</sequence>
<protein>
    <submittedName>
        <fullName evidence="2">Pimeloyl-ACP methyl ester carboxylesterase</fullName>
    </submittedName>
</protein>
<evidence type="ECO:0000259" key="1">
    <source>
        <dbReference type="Pfam" id="PF12697"/>
    </source>
</evidence>
<dbReference type="PANTHER" id="PTHR43194:SF2">
    <property type="entry name" value="PEROXISOMAL MEMBRANE PROTEIN LPX1"/>
    <property type="match status" value="1"/>
</dbReference>
<dbReference type="Pfam" id="PF12697">
    <property type="entry name" value="Abhydrolase_6"/>
    <property type="match status" value="1"/>
</dbReference>
<reference evidence="2 3" key="1">
    <citation type="submission" date="2020-08" db="EMBL/GenBank/DDBJ databases">
        <title>Genomic Encyclopedia of Type Strains, Phase IV (KMG-IV): sequencing the most valuable type-strain genomes for metagenomic binning, comparative biology and taxonomic classification.</title>
        <authorList>
            <person name="Goeker M."/>
        </authorList>
    </citation>
    <scope>NUCLEOTIDE SEQUENCE [LARGE SCALE GENOMIC DNA]</scope>
    <source>
        <strain evidence="2 3">DSM 29781</strain>
    </source>
</reference>
<dbReference type="RefSeq" id="WP_183968240.1">
    <property type="nucleotide sequence ID" value="NZ_JACHGB010000005.1"/>
</dbReference>
<dbReference type="InterPro" id="IPR029058">
    <property type="entry name" value="AB_hydrolase_fold"/>
</dbReference>
<keyword evidence="3" id="KW-1185">Reference proteome</keyword>
<proteinExistence type="predicted"/>
<evidence type="ECO:0000313" key="2">
    <source>
        <dbReference type="EMBL" id="MBB5272580.1"/>
    </source>
</evidence>
<comment type="caution">
    <text evidence="2">The sequence shown here is derived from an EMBL/GenBank/DDBJ whole genome shotgun (WGS) entry which is preliminary data.</text>
</comment>
<feature type="domain" description="AB hydrolase-1" evidence="1">
    <location>
        <begin position="57"/>
        <end position="305"/>
    </location>
</feature>
<accession>A0A7W8HK12</accession>
<dbReference type="InterPro" id="IPR050228">
    <property type="entry name" value="Carboxylesterase_BioH"/>
</dbReference>
<dbReference type="InterPro" id="IPR000073">
    <property type="entry name" value="AB_hydrolase_1"/>
</dbReference>
<gene>
    <name evidence="2" type="ORF">HNQ70_002603</name>
</gene>
<dbReference type="EMBL" id="JACHGB010000005">
    <property type="protein sequence ID" value="MBB5272580.1"/>
    <property type="molecule type" value="Genomic_DNA"/>
</dbReference>